<proteinExistence type="predicted"/>
<comment type="caution">
    <text evidence="1">The sequence shown here is derived from an EMBL/GenBank/DDBJ whole genome shotgun (WGS) entry which is preliminary data.</text>
</comment>
<evidence type="ECO:0000313" key="2">
    <source>
        <dbReference type="Proteomes" id="UP001163321"/>
    </source>
</evidence>
<sequence>MDASCPLLAGDDGEHETRLVHSLDCFSRCVLARPATSVQLMAERTPRSDFGPDATPYFATTDDKHRKRDKRLVSCGSCSHVPCWNVIFPPRILAYEDFATSAQLGDVYLLRQSAREEFDPTLPEDSDMLHHLWSGLFPTLPYEGRVNKRWRDVGFQVRTHFVFCSVQHEKLVVIFCLSLCPKNDDPVSDLRTSGRLAVRMLLFFSDHVHDEFKVHNVVFFFTSVEHARRRLLS</sequence>
<dbReference type="EMBL" id="CM047582">
    <property type="protein sequence ID" value="KAI9915360.1"/>
    <property type="molecule type" value="Genomic_DNA"/>
</dbReference>
<keyword evidence="2" id="KW-1185">Reference proteome</keyword>
<reference evidence="1 2" key="1">
    <citation type="journal article" date="2022" name="bioRxiv">
        <title>The genome of the oomycete Peronosclerospora sorghi, a cosmopolitan pathogen of maize and sorghum, is inflated with dispersed pseudogenes.</title>
        <authorList>
            <person name="Fletcher K."/>
            <person name="Martin F."/>
            <person name="Isakeit T."/>
            <person name="Cavanaugh K."/>
            <person name="Magill C."/>
            <person name="Michelmore R."/>
        </authorList>
    </citation>
    <scope>NUCLEOTIDE SEQUENCE [LARGE SCALE GENOMIC DNA]</scope>
    <source>
        <strain evidence="1">P6</strain>
    </source>
</reference>
<dbReference type="Proteomes" id="UP001163321">
    <property type="component" value="Chromosome 3"/>
</dbReference>
<name>A0ACC0W9P4_9STRA</name>
<gene>
    <name evidence="1" type="ORF">PsorP6_007361</name>
</gene>
<organism evidence="1 2">
    <name type="scientific">Peronosclerospora sorghi</name>
    <dbReference type="NCBI Taxonomy" id="230839"/>
    <lineage>
        <taxon>Eukaryota</taxon>
        <taxon>Sar</taxon>
        <taxon>Stramenopiles</taxon>
        <taxon>Oomycota</taxon>
        <taxon>Peronosporomycetes</taxon>
        <taxon>Peronosporales</taxon>
        <taxon>Peronosporaceae</taxon>
        <taxon>Peronosclerospora</taxon>
    </lineage>
</organism>
<accession>A0ACC0W9P4</accession>
<protein>
    <submittedName>
        <fullName evidence="1">Uncharacterized protein</fullName>
    </submittedName>
</protein>
<evidence type="ECO:0000313" key="1">
    <source>
        <dbReference type="EMBL" id="KAI9915360.1"/>
    </source>
</evidence>